<dbReference type="CDD" id="cd06223">
    <property type="entry name" value="PRTases_typeI"/>
    <property type="match status" value="1"/>
</dbReference>
<dbReference type="InterPro" id="IPR050118">
    <property type="entry name" value="Pur/Pyrimidine_PRTase"/>
</dbReference>
<gene>
    <name evidence="8" type="ORF">BSOLF_0033</name>
</gene>
<dbReference type="EMBL" id="PEBX01000024">
    <property type="protein sequence ID" value="PTQ56586.1"/>
    <property type="molecule type" value="Genomic_DNA"/>
</dbReference>
<keyword evidence="4" id="KW-0804">Transcription</keyword>
<dbReference type="AlphaFoldDB" id="A0A2R6Y1N0"/>
<keyword evidence="3" id="KW-0238">DNA-binding</keyword>
<keyword evidence="2" id="KW-0805">Transcription regulation</keyword>
<dbReference type="Proteomes" id="UP000244338">
    <property type="component" value="Unassembled WGS sequence"/>
</dbReference>
<dbReference type="GO" id="GO:0003677">
    <property type="term" value="F:DNA binding"/>
    <property type="evidence" value="ECO:0007669"/>
    <property type="project" value="UniProtKB-KW"/>
</dbReference>
<dbReference type="GO" id="GO:0045892">
    <property type="term" value="P:negative regulation of DNA-templated transcription"/>
    <property type="evidence" value="ECO:0007669"/>
    <property type="project" value="InterPro"/>
</dbReference>
<proteinExistence type="inferred from homology"/>
<accession>A0A2R6Y1N0</accession>
<reference evidence="9" key="1">
    <citation type="journal article" date="2018" name="Sci. Rep.">
        <title>Lignite coal burning seam in the remote Altai Mountains harbors a hydrogen-driven thermophilic microbial community.</title>
        <authorList>
            <person name="Kadnikov V.V."/>
            <person name="Mardanov A.V."/>
            <person name="Ivasenko D.A."/>
            <person name="Antsiferov D.V."/>
            <person name="Beletsky A.V."/>
            <person name="Karnachuk O.V."/>
            <person name="Ravin N.V."/>
        </authorList>
    </citation>
    <scope>NUCLEOTIDE SEQUENCE [LARGE SCALE GENOMIC DNA]</scope>
</reference>
<evidence type="ECO:0000256" key="4">
    <source>
        <dbReference type="ARBA" id="ARBA00023163"/>
    </source>
</evidence>
<dbReference type="InterPro" id="IPR015265">
    <property type="entry name" value="PuR_N"/>
</dbReference>
<name>A0A2R6Y1N0_9BACL</name>
<dbReference type="InterPro" id="IPR036390">
    <property type="entry name" value="WH_DNA-bd_sf"/>
</dbReference>
<feature type="domain" description="Phosphoribosyltransferase" evidence="6">
    <location>
        <begin position="115"/>
        <end position="253"/>
    </location>
</feature>
<comment type="subunit">
    <text evidence="1">Homodimer.</text>
</comment>
<evidence type="ECO:0000259" key="6">
    <source>
        <dbReference type="Pfam" id="PF00156"/>
    </source>
</evidence>
<dbReference type="InterPro" id="IPR000836">
    <property type="entry name" value="PRTase_dom"/>
</dbReference>
<dbReference type="SUPFAM" id="SSF53271">
    <property type="entry name" value="PRTase-like"/>
    <property type="match status" value="1"/>
</dbReference>
<evidence type="ECO:0000256" key="3">
    <source>
        <dbReference type="ARBA" id="ARBA00023125"/>
    </source>
</evidence>
<dbReference type="InterPro" id="IPR010078">
    <property type="entry name" value="PurR_Bsub"/>
</dbReference>
<dbReference type="PANTHER" id="PTHR43864">
    <property type="entry name" value="HYPOXANTHINE/GUANINE PHOSPHORIBOSYLTRANSFERASE"/>
    <property type="match status" value="1"/>
</dbReference>
<dbReference type="SUPFAM" id="SSF46785">
    <property type="entry name" value="Winged helix' DNA-binding domain"/>
    <property type="match status" value="1"/>
</dbReference>
<comment type="similarity">
    <text evidence="5">Belongs to the purine/pyrimidine phosphoribosyltransferase family. PurR subfamily.</text>
</comment>
<dbReference type="Gene3D" id="3.40.50.2020">
    <property type="match status" value="1"/>
</dbReference>
<evidence type="ECO:0000256" key="5">
    <source>
        <dbReference type="ARBA" id="ARBA00049656"/>
    </source>
</evidence>
<feature type="domain" description="Bacterial purine repressor N-terminal" evidence="7">
    <location>
        <begin position="7"/>
        <end position="76"/>
    </location>
</feature>
<dbReference type="PANTHER" id="PTHR43864:SF2">
    <property type="entry name" value="PUR OPERON REPRESSOR"/>
    <property type="match status" value="1"/>
</dbReference>
<protein>
    <submittedName>
        <fullName evidence="8">PurR: transcription regulator associated with purine metabolism</fullName>
    </submittedName>
</protein>
<dbReference type="Pfam" id="PF09182">
    <property type="entry name" value="PuR_N"/>
    <property type="match status" value="1"/>
</dbReference>
<evidence type="ECO:0000313" key="8">
    <source>
        <dbReference type="EMBL" id="PTQ56586.1"/>
    </source>
</evidence>
<dbReference type="Pfam" id="PF00156">
    <property type="entry name" value="Pribosyltran"/>
    <property type="match status" value="1"/>
</dbReference>
<evidence type="ECO:0000256" key="1">
    <source>
        <dbReference type="ARBA" id="ARBA00011738"/>
    </source>
</evidence>
<sequence length="285" mass="31534">MSVPKKRRSTRMIELTRAFLESPNTLFSLTEWADTYGSAKSSLSEDVAMIKTTFETQGIGTVVTFAGAQGGVMYVPSMAFSQAHSLVVSLIQKVEDPSRILPGGYVYLTDLLGDPYVLRQIGRLVAALFPAHTFDVIMTVETKGIPLAYAASYALNRRVVIARRDSQITEGSLVTINYVSGSNRHIQTMSLSRRMVPEGARVLIIDDFLRGGGTLKGMSDLLKEFRATPIGAFVLMEAESEGVRLYDDHISLLRLNMLDDTHQTLKVEAGNVFSRWKAEADYDRL</sequence>
<evidence type="ECO:0000259" key="7">
    <source>
        <dbReference type="Pfam" id="PF09182"/>
    </source>
</evidence>
<dbReference type="Gene3D" id="1.10.10.10">
    <property type="entry name" value="Winged helix-like DNA-binding domain superfamily/Winged helix DNA-binding domain"/>
    <property type="match status" value="1"/>
</dbReference>
<dbReference type="InterPro" id="IPR036388">
    <property type="entry name" value="WH-like_DNA-bd_sf"/>
</dbReference>
<comment type="caution">
    <text evidence="8">The sequence shown here is derived from an EMBL/GenBank/DDBJ whole genome shotgun (WGS) entry which is preliminary data.</text>
</comment>
<evidence type="ECO:0000256" key="2">
    <source>
        <dbReference type="ARBA" id="ARBA00023015"/>
    </source>
</evidence>
<dbReference type="InterPro" id="IPR029057">
    <property type="entry name" value="PRTase-like"/>
</dbReference>
<dbReference type="GO" id="GO:0045982">
    <property type="term" value="P:negative regulation of purine nucleobase metabolic process"/>
    <property type="evidence" value="ECO:0007669"/>
    <property type="project" value="InterPro"/>
</dbReference>
<dbReference type="NCBIfam" id="TIGR01743">
    <property type="entry name" value="purR_Bsub"/>
    <property type="match status" value="1"/>
</dbReference>
<evidence type="ECO:0000313" key="9">
    <source>
        <dbReference type="Proteomes" id="UP000244338"/>
    </source>
</evidence>
<organism evidence="8 9">
    <name type="scientific">Candidatus Carbonibacillus altaicus</name>
    <dbReference type="NCBI Taxonomy" id="2163959"/>
    <lineage>
        <taxon>Bacteria</taxon>
        <taxon>Bacillati</taxon>
        <taxon>Bacillota</taxon>
        <taxon>Bacilli</taxon>
        <taxon>Bacillales</taxon>
        <taxon>Candidatus Carbonibacillus</taxon>
    </lineage>
</organism>